<reference evidence="12 13" key="1">
    <citation type="submission" date="2019-03" db="EMBL/GenBank/DDBJ databases">
        <authorList>
            <person name="Gaulin E."/>
            <person name="Dumas B."/>
        </authorList>
    </citation>
    <scope>NUCLEOTIDE SEQUENCE [LARGE SCALE GENOMIC DNA]</scope>
    <source>
        <strain evidence="12">CBS 568.67</strain>
    </source>
</reference>
<organism evidence="12 13">
    <name type="scientific">Aphanomyces stellatus</name>
    <dbReference type="NCBI Taxonomy" id="120398"/>
    <lineage>
        <taxon>Eukaryota</taxon>
        <taxon>Sar</taxon>
        <taxon>Stramenopiles</taxon>
        <taxon>Oomycota</taxon>
        <taxon>Saprolegniomycetes</taxon>
        <taxon>Saprolegniales</taxon>
        <taxon>Verrucalvaceae</taxon>
        <taxon>Aphanomyces</taxon>
    </lineage>
</organism>
<keyword evidence="3 10" id="KW-0813">Transport</keyword>
<keyword evidence="7" id="KW-0496">Mitochondrion</keyword>
<evidence type="ECO:0000256" key="2">
    <source>
        <dbReference type="ARBA" id="ARBA00006375"/>
    </source>
</evidence>
<sequence>MAQDRAALRKPLTGGQYAVIGSLSGMFEVLCQQPLVYFKNCIQQNQPISFRPSVLYRGVGIMCGSIAPVSAVQFAVDGVLATYVETRTDATRIGTAAFAGVCSSLLSSPAELVMTLQQHTGHAMVCTTQDIWRTHGLPGLYRGLPLTMLRETVWCACFLALGPAFGEKLHRHLPATFGTAQDATVSQRTAAALTGSVGAGLVAVLATQPVDTIKTILQGKAMSTVVRSSVGAEARQLWAQGGLRALYKGTVPRGLRLIGAVFILSETKRFLEDQVYQLNDDDATA</sequence>
<evidence type="ECO:0000256" key="8">
    <source>
        <dbReference type="ARBA" id="ARBA00023136"/>
    </source>
</evidence>
<evidence type="ECO:0000256" key="9">
    <source>
        <dbReference type="PROSITE-ProRule" id="PRU00282"/>
    </source>
</evidence>
<evidence type="ECO:0000256" key="6">
    <source>
        <dbReference type="ARBA" id="ARBA00022989"/>
    </source>
</evidence>
<evidence type="ECO:0000256" key="3">
    <source>
        <dbReference type="ARBA" id="ARBA00022448"/>
    </source>
</evidence>
<keyword evidence="13" id="KW-1185">Reference proteome</keyword>
<dbReference type="EMBL" id="VJMH01000272">
    <property type="protein sequence ID" value="KAF0717287.1"/>
    <property type="molecule type" value="Genomic_DNA"/>
</dbReference>
<reference evidence="11" key="2">
    <citation type="submission" date="2019-06" db="EMBL/GenBank/DDBJ databases">
        <title>Genomics analysis of Aphanomyces spp. identifies a new class of oomycete effector associated with host adaptation.</title>
        <authorList>
            <person name="Gaulin E."/>
        </authorList>
    </citation>
    <scope>NUCLEOTIDE SEQUENCE</scope>
    <source>
        <strain evidence="11">CBS 578.67</strain>
    </source>
</reference>
<dbReference type="InterPro" id="IPR023395">
    <property type="entry name" value="MCP_dom_sf"/>
</dbReference>
<dbReference type="InterPro" id="IPR018108">
    <property type="entry name" value="MCP_transmembrane"/>
</dbReference>
<evidence type="ECO:0000256" key="4">
    <source>
        <dbReference type="ARBA" id="ARBA00022692"/>
    </source>
</evidence>
<feature type="repeat" description="Solcar" evidence="9">
    <location>
        <begin position="187"/>
        <end position="278"/>
    </location>
</feature>
<dbReference type="PANTHER" id="PTHR45788:SF4">
    <property type="entry name" value="TRICARBOXYLATE TRANSPORT PROTEIN, MITOCHONDRIAL"/>
    <property type="match status" value="1"/>
</dbReference>
<evidence type="ECO:0000313" key="12">
    <source>
        <dbReference type="EMBL" id="VFT79585.1"/>
    </source>
</evidence>
<dbReference type="SUPFAM" id="SSF103506">
    <property type="entry name" value="Mitochondrial carrier"/>
    <property type="match status" value="1"/>
</dbReference>
<dbReference type="GO" id="GO:0071913">
    <property type="term" value="F:citrate secondary active transmembrane transporter activity"/>
    <property type="evidence" value="ECO:0007669"/>
    <property type="project" value="TreeGrafter"/>
</dbReference>
<gene>
    <name evidence="12" type="primary">Aste57867_2384</name>
    <name evidence="11" type="ORF">As57867_002378</name>
    <name evidence="12" type="ORF">ASTE57867_2384</name>
</gene>
<dbReference type="PROSITE" id="PS50920">
    <property type="entry name" value="SOLCAR"/>
    <property type="match status" value="2"/>
</dbReference>
<dbReference type="InterPro" id="IPR049563">
    <property type="entry name" value="TXTP-like"/>
</dbReference>
<dbReference type="PANTHER" id="PTHR45788">
    <property type="entry name" value="SUCCINATE/FUMARATE MITOCHONDRIAL TRANSPORTER-RELATED"/>
    <property type="match status" value="1"/>
</dbReference>
<proteinExistence type="inferred from homology"/>
<dbReference type="AlphaFoldDB" id="A0A485K7I9"/>
<evidence type="ECO:0000256" key="10">
    <source>
        <dbReference type="RuleBase" id="RU000488"/>
    </source>
</evidence>
<evidence type="ECO:0000256" key="1">
    <source>
        <dbReference type="ARBA" id="ARBA00004225"/>
    </source>
</evidence>
<dbReference type="Proteomes" id="UP000332933">
    <property type="component" value="Unassembled WGS sequence"/>
</dbReference>
<keyword evidence="5" id="KW-0677">Repeat</keyword>
<protein>
    <submittedName>
        <fullName evidence="12">Aste57867_2384 protein</fullName>
    </submittedName>
</protein>
<name>A0A485K7I9_9STRA</name>
<evidence type="ECO:0000256" key="5">
    <source>
        <dbReference type="ARBA" id="ARBA00022737"/>
    </source>
</evidence>
<dbReference type="GO" id="GO:0006843">
    <property type="term" value="P:mitochondrial citrate transmembrane transport"/>
    <property type="evidence" value="ECO:0007669"/>
    <property type="project" value="TreeGrafter"/>
</dbReference>
<comment type="similarity">
    <text evidence="2 10">Belongs to the mitochondrial carrier (TC 2.A.29) family.</text>
</comment>
<comment type="subcellular location">
    <subcellularLocation>
        <location evidence="1">Mitochondrion membrane</location>
        <topology evidence="1">Multi-pass membrane protein</topology>
    </subcellularLocation>
</comment>
<dbReference type="GO" id="GO:0031966">
    <property type="term" value="C:mitochondrial membrane"/>
    <property type="evidence" value="ECO:0007669"/>
    <property type="project" value="UniProtKB-SubCell"/>
</dbReference>
<keyword evidence="4 9" id="KW-0812">Transmembrane</keyword>
<evidence type="ECO:0000313" key="13">
    <source>
        <dbReference type="Proteomes" id="UP000332933"/>
    </source>
</evidence>
<keyword evidence="8 9" id="KW-0472">Membrane</keyword>
<evidence type="ECO:0000256" key="7">
    <source>
        <dbReference type="ARBA" id="ARBA00023128"/>
    </source>
</evidence>
<keyword evidence="6" id="KW-1133">Transmembrane helix</keyword>
<evidence type="ECO:0000313" key="11">
    <source>
        <dbReference type="EMBL" id="KAF0717287.1"/>
    </source>
</evidence>
<dbReference type="EMBL" id="CAADRA010000272">
    <property type="protein sequence ID" value="VFT79585.1"/>
    <property type="molecule type" value="Genomic_DNA"/>
</dbReference>
<accession>A0A485K7I9</accession>
<feature type="repeat" description="Solcar" evidence="9">
    <location>
        <begin position="87"/>
        <end position="168"/>
    </location>
</feature>
<dbReference type="Gene3D" id="1.50.40.10">
    <property type="entry name" value="Mitochondrial carrier domain"/>
    <property type="match status" value="1"/>
</dbReference>
<dbReference type="OrthoDB" id="44467at2759"/>
<dbReference type="Pfam" id="PF00153">
    <property type="entry name" value="Mito_carr"/>
    <property type="match status" value="2"/>
</dbReference>